<dbReference type="FunFam" id="1.10.510.10:FF:000660">
    <property type="entry name" value="Mitogen-activated protein kinase 5"/>
    <property type="match status" value="1"/>
</dbReference>
<keyword evidence="2 3" id="KW-0067">ATP-binding</keyword>
<gene>
    <name evidence="5" type="ORF">ABL78_5512</name>
</gene>
<dbReference type="PANTHER" id="PTHR24055">
    <property type="entry name" value="MITOGEN-ACTIVATED PROTEIN KINASE"/>
    <property type="match status" value="1"/>
</dbReference>
<dbReference type="Proteomes" id="UP000038009">
    <property type="component" value="Unassembled WGS sequence"/>
</dbReference>
<dbReference type="PROSITE" id="PS00107">
    <property type="entry name" value="PROTEIN_KINASE_ATP"/>
    <property type="match status" value="1"/>
</dbReference>
<dbReference type="PROSITE" id="PS50011">
    <property type="entry name" value="PROTEIN_KINASE_DOM"/>
    <property type="match status" value="1"/>
</dbReference>
<dbReference type="Gene3D" id="3.30.200.20">
    <property type="entry name" value="Phosphorylase Kinase, domain 1"/>
    <property type="match status" value="1"/>
</dbReference>
<keyword evidence="6" id="KW-1185">Reference proteome</keyword>
<dbReference type="GO" id="GO:0004672">
    <property type="term" value="F:protein kinase activity"/>
    <property type="evidence" value="ECO:0007669"/>
    <property type="project" value="InterPro"/>
</dbReference>
<dbReference type="InterPro" id="IPR008266">
    <property type="entry name" value="Tyr_kinase_AS"/>
</dbReference>
<evidence type="ECO:0000313" key="6">
    <source>
        <dbReference type="Proteomes" id="UP000038009"/>
    </source>
</evidence>
<reference evidence="5 6" key="1">
    <citation type="journal article" date="2015" name="PLoS Pathog.">
        <title>Leptomonas seymouri: Adaptations to the Dixenous Life Cycle Analyzed by Genome Sequencing, Transcriptome Profiling and Co-infection with Leishmania donovani.</title>
        <authorList>
            <person name="Kraeva N."/>
            <person name="Butenko A."/>
            <person name="Hlavacova J."/>
            <person name="Kostygov A."/>
            <person name="Myskova J."/>
            <person name="Grybchuk D."/>
            <person name="Lestinova T."/>
            <person name="Votypka J."/>
            <person name="Volf P."/>
            <person name="Opperdoes F."/>
            <person name="Flegontov P."/>
            <person name="Lukes J."/>
            <person name="Yurchenko V."/>
        </authorList>
    </citation>
    <scope>NUCLEOTIDE SEQUENCE [LARGE SCALE GENOMIC DNA]</scope>
    <source>
        <strain evidence="5 6">ATCC 30220</strain>
    </source>
</reference>
<evidence type="ECO:0000256" key="3">
    <source>
        <dbReference type="PROSITE-ProRule" id="PRU10141"/>
    </source>
</evidence>
<feature type="domain" description="Protein kinase" evidence="4">
    <location>
        <begin position="15"/>
        <end position="318"/>
    </location>
</feature>
<accession>A0A0N1PDG8</accession>
<dbReference type="VEuPathDB" id="TriTrypDB:Lsey_0188_0070"/>
<dbReference type="OrthoDB" id="5979581at2759"/>
<dbReference type="OMA" id="LHRCNVL"/>
<proteinExistence type="predicted"/>
<organism evidence="5 6">
    <name type="scientific">Leptomonas seymouri</name>
    <dbReference type="NCBI Taxonomy" id="5684"/>
    <lineage>
        <taxon>Eukaryota</taxon>
        <taxon>Discoba</taxon>
        <taxon>Euglenozoa</taxon>
        <taxon>Kinetoplastea</taxon>
        <taxon>Metakinetoplastina</taxon>
        <taxon>Trypanosomatida</taxon>
        <taxon>Trypanosomatidae</taxon>
        <taxon>Leishmaniinae</taxon>
        <taxon>Leptomonas</taxon>
    </lineage>
</organism>
<dbReference type="AlphaFoldDB" id="A0A0N1PDG8"/>
<evidence type="ECO:0000256" key="1">
    <source>
        <dbReference type="ARBA" id="ARBA00022741"/>
    </source>
</evidence>
<dbReference type="GO" id="GO:0005524">
    <property type="term" value="F:ATP binding"/>
    <property type="evidence" value="ECO:0007669"/>
    <property type="project" value="UniProtKB-UniRule"/>
</dbReference>
<dbReference type="SUPFAM" id="SSF56112">
    <property type="entry name" value="Protein kinase-like (PK-like)"/>
    <property type="match status" value="1"/>
</dbReference>
<dbReference type="Pfam" id="PF00069">
    <property type="entry name" value="Pkinase"/>
    <property type="match status" value="1"/>
</dbReference>
<dbReference type="InterPro" id="IPR050117">
    <property type="entry name" value="MAPK"/>
</dbReference>
<evidence type="ECO:0000256" key="2">
    <source>
        <dbReference type="ARBA" id="ARBA00022840"/>
    </source>
</evidence>
<dbReference type="InterPro" id="IPR000719">
    <property type="entry name" value="Prot_kinase_dom"/>
</dbReference>
<comment type="caution">
    <text evidence="5">The sequence shown here is derived from an EMBL/GenBank/DDBJ whole genome shotgun (WGS) entry which is preliminary data.</text>
</comment>
<keyword evidence="1 3" id="KW-0547">Nucleotide-binding</keyword>
<evidence type="ECO:0000259" key="4">
    <source>
        <dbReference type="PROSITE" id="PS50011"/>
    </source>
</evidence>
<protein>
    <recommendedName>
        <fullName evidence="4">Protein kinase domain-containing protein</fullName>
    </recommendedName>
</protein>
<dbReference type="InterPro" id="IPR017441">
    <property type="entry name" value="Protein_kinase_ATP_BS"/>
</dbReference>
<feature type="binding site" evidence="3">
    <location>
        <position position="43"/>
    </location>
    <ligand>
        <name>ATP</name>
        <dbReference type="ChEBI" id="CHEBI:30616"/>
    </ligand>
</feature>
<name>A0A0N1PDG8_LEPSE</name>
<dbReference type="InterPro" id="IPR011009">
    <property type="entry name" value="Kinase-like_dom_sf"/>
</dbReference>
<evidence type="ECO:0000313" key="5">
    <source>
        <dbReference type="EMBL" id="KPI85422.1"/>
    </source>
</evidence>
<dbReference type="FunFam" id="3.30.200.20:FF:000850">
    <property type="entry name" value="Protein kinase, putative"/>
    <property type="match status" value="1"/>
</dbReference>
<sequence>MQDSNTLIFDVPDAFVVESIIGQGAYGAVCKALFSEDQIAIKKIPHYSRSEDTARRVLREIEILQNLQFCEQVVGCRLFFRPKSEEKDVYVAMDFIPSDLSSVIKNGAIALDESVVRYITCQLLLALRALHRCNVLHRDVSTRNILIHYNSQVFLCDFGLSRFFDPDEQLSFGVVTQWYRAPEIIMDAAYSYASDVWSVGVILGELLLRRHLFPGKSNDSANQLQLIFHLVGTPSKDVFDENCSYWRASQNAKNYALAYIERRPCASTLVNLLSTAPVLHHAPGSALPPLAVQLAERLLQFDPAKRPSADEALRHPWFDPCRAFINEVIEHQDEETLPTFTPAQGMSLEELVKRIEEVVPVFSEDLLVEDEPANASAGVGQAPSA</sequence>
<dbReference type="Gene3D" id="1.10.510.10">
    <property type="entry name" value="Transferase(Phosphotransferase) domain 1"/>
    <property type="match status" value="1"/>
</dbReference>
<dbReference type="EMBL" id="LJSK01000188">
    <property type="protein sequence ID" value="KPI85422.1"/>
    <property type="molecule type" value="Genomic_DNA"/>
</dbReference>
<dbReference type="PROSITE" id="PS00109">
    <property type="entry name" value="PROTEIN_KINASE_TYR"/>
    <property type="match status" value="1"/>
</dbReference>